<dbReference type="InterPro" id="IPR018604">
    <property type="entry name" value="YycI-like"/>
</dbReference>
<protein>
    <recommendedName>
        <fullName evidence="2">Regulatory protein YycH-like domain-containing protein</fullName>
    </recommendedName>
</protein>
<reference evidence="3 4" key="1">
    <citation type="journal article" date="2003" name="Mol. Microbiol.">
        <title>Genome-based analysis of virulence genes in a non-biofilm-forming Staphylococcus epidermidis strain (ATCC 12228).</title>
        <authorList>
            <person name="Zhang Y.Q."/>
            <person name="Ren S.X."/>
            <person name="Li H.L."/>
            <person name="Wang Y.X."/>
            <person name="Fu G."/>
            <person name="Yang J."/>
            <person name="Qin Z.Q."/>
            <person name="Miao Y.G."/>
            <person name="Wang W.Y."/>
            <person name="Chen R.S."/>
            <person name="Shen Y."/>
            <person name="Chen Z."/>
            <person name="Yuan Z.H."/>
            <person name="Zhao G.P."/>
            <person name="Qu D."/>
            <person name="Danchin A."/>
            <person name="Wen Y.M."/>
        </authorList>
    </citation>
    <scope>NUCLEOTIDE SEQUENCE [LARGE SCALE GENOMIC DNA]</scope>
    <source>
        <strain evidence="4">ATCC 12228 / FDA PCI 1200</strain>
    </source>
</reference>
<name>A0A0H2VGL0_STAES</name>
<dbReference type="AlphaFoldDB" id="A0A0H2VGL0"/>
<feature type="transmembrane region" description="Helical" evidence="1">
    <location>
        <begin position="9"/>
        <end position="26"/>
    </location>
</feature>
<evidence type="ECO:0000256" key="1">
    <source>
        <dbReference type="SAM" id="Phobius"/>
    </source>
</evidence>
<sequence length="263" mass="30487">MNWKLTKTLFIFVFILVNIFLVIVYIDKVNKSQVNDSEKVNEVNFQQEEIDVPKDVLNQSVKDTELEQITARSKNFSSYAKDHSSLQTSDSDKTLEGDIDKGVQVSDKNLQDIKEYIAKKIFNGKEYQLSDLTKDKVTYEQTYKDYPIMNNSKARLTFNLSDGKATSYKQTTMDDIQVAKGSNSTKKQVITPRKAIEALYYNRYLKQNDQVLDARLGYYSVVKETNVQLLQPNWEIKVKHKGKDEVQTYYVEATNHNPKVIDY</sequence>
<dbReference type="Pfam" id="PF09648">
    <property type="entry name" value="YycI"/>
    <property type="match status" value="1"/>
</dbReference>
<dbReference type="GO" id="GO:0016020">
    <property type="term" value="C:membrane"/>
    <property type="evidence" value="ECO:0007669"/>
    <property type="project" value="InterPro"/>
</dbReference>
<feature type="domain" description="Regulatory protein YycH-like" evidence="2">
    <location>
        <begin position="32"/>
        <end position="254"/>
    </location>
</feature>
<accession>A0A0H2VGL0</accession>
<dbReference type="RefSeq" id="WP_001831750.1">
    <property type="nucleotide sequence ID" value="NC_004461.1"/>
</dbReference>
<dbReference type="EMBL" id="AE015929">
    <property type="protein sequence ID" value="AAO03618.1"/>
    <property type="molecule type" value="Genomic_DNA"/>
</dbReference>
<dbReference type="GeneID" id="50017437"/>
<proteinExistence type="predicted"/>
<dbReference type="PATRIC" id="fig|176280.10.peg.21"/>
<evidence type="ECO:0000313" key="4">
    <source>
        <dbReference type="Proteomes" id="UP000001411"/>
    </source>
</evidence>
<keyword evidence="1" id="KW-1133">Transmembrane helix</keyword>
<keyword evidence="1" id="KW-0812">Transmembrane</keyword>
<dbReference type="OrthoDB" id="2388036at2"/>
<dbReference type="HOGENOM" id="CLU_078250_2_0_9"/>
<dbReference type="Gene3D" id="2.40.128.690">
    <property type="entry name" value="YycH protein, domain 3-like"/>
    <property type="match status" value="1"/>
</dbReference>
<organism evidence="3 4">
    <name type="scientific">Staphylococcus epidermidis (strain ATCC 12228 / FDA PCI 1200)</name>
    <dbReference type="NCBI Taxonomy" id="176280"/>
    <lineage>
        <taxon>Bacteria</taxon>
        <taxon>Bacillati</taxon>
        <taxon>Bacillota</taxon>
        <taxon>Bacilli</taxon>
        <taxon>Bacillales</taxon>
        <taxon>Staphylococcaceae</taxon>
        <taxon>Staphylococcus</taxon>
    </lineage>
</organism>
<evidence type="ECO:0000313" key="3">
    <source>
        <dbReference type="EMBL" id="AAO03618.1"/>
    </source>
</evidence>
<gene>
    <name evidence="3" type="ordered locus">SE_0021</name>
</gene>
<evidence type="ECO:0000259" key="2">
    <source>
        <dbReference type="Pfam" id="PF09648"/>
    </source>
</evidence>
<dbReference type="Proteomes" id="UP000001411">
    <property type="component" value="Chromosome"/>
</dbReference>
<keyword evidence="1" id="KW-0472">Membrane</keyword>
<dbReference type="eggNOG" id="COG4853">
    <property type="taxonomic scope" value="Bacteria"/>
</dbReference>
<dbReference type="KEGG" id="sep:SE_0021"/>